<organism evidence="3 4">
    <name type="scientific">Gonium pectorale</name>
    <name type="common">Green alga</name>
    <dbReference type="NCBI Taxonomy" id="33097"/>
    <lineage>
        <taxon>Eukaryota</taxon>
        <taxon>Viridiplantae</taxon>
        <taxon>Chlorophyta</taxon>
        <taxon>core chlorophytes</taxon>
        <taxon>Chlorophyceae</taxon>
        <taxon>CS clade</taxon>
        <taxon>Chlamydomonadales</taxon>
        <taxon>Volvocaceae</taxon>
        <taxon>Gonium</taxon>
    </lineage>
</organism>
<evidence type="ECO:0000313" key="4">
    <source>
        <dbReference type="Proteomes" id="UP000075714"/>
    </source>
</evidence>
<dbReference type="STRING" id="33097.A0A150FTP9"/>
<feature type="domain" description="URB1 C-terminal" evidence="2">
    <location>
        <begin position="246"/>
        <end position="418"/>
    </location>
</feature>
<dbReference type="GO" id="GO:0005730">
    <property type="term" value="C:nucleolus"/>
    <property type="evidence" value="ECO:0007669"/>
    <property type="project" value="TreeGrafter"/>
</dbReference>
<dbReference type="PANTHER" id="PTHR13500:SF0">
    <property type="entry name" value="NUCLEOLAR PRE-RIBOSOMAL-ASSOCIATED PROTEIN 1"/>
    <property type="match status" value="1"/>
</dbReference>
<evidence type="ECO:0000259" key="2">
    <source>
        <dbReference type="Pfam" id="PF16201"/>
    </source>
</evidence>
<sequence length="444" mass="44181">MCVPGGPLSLDSEDDDGSDGGASSSGRPPVATSAEQLALAEALLRGALGRTCPQGFAGAGASTEGAGRGGGGGSGGGVSSAEDMAAVGALLGAAASTLAALYGQGVLPGGGGSPGQRRLLAAASACLDGCLGDLLADAPDSLRAGPAFAAVDRIVAEHHPPDARALGLAYVRFPAGRTLAADEDDPWVGSGATAAAYAATPAEDTDQRKGPGGAGADPAWLLPFAVCCLRHGGAAAQELLGWGVLPLCLRCLASDDVPLRTLAYEAVALATAQLDQLAASAAAAHKGPAAAGPAAVGPALRGGSAHSATDAAQAGPHRAASDFRQRPQLQALLAHVRNAVGSPLQQFPHLAALAAAEAAVVLSQPQAPMHKPITRLVGRKPALDLASPALFNRVLAAGAPGQRHEQTWALQLLRYGVMVSMAPGSLPVFERRLNRTDQQLGPRA</sequence>
<dbReference type="InterPro" id="IPR039844">
    <property type="entry name" value="URB1"/>
</dbReference>
<proteinExistence type="predicted"/>
<reference evidence="4" key="1">
    <citation type="journal article" date="2016" name="Nat. Commun.">
        <title>The Gonium pectorale genome demonstrates co-option of cell cycle regulation during the evolution of multicellularity.</title>
        <authorList>
            <person name="Hanschen E.R."/>
            <person name="Marriage T.N."/>
            <person name="Ferris P.J."/>
            <person name="Hamaji T."/>
            <person name="Toyoda A."/>
            <person name="Fujiyama A."/>
            <person name="Neme R."/>
            <person name="Noguchi H."/>
            <person name="Minakuchi Y."/>
            <person name="Suzuki M."/>
            <person name="Kawai-Toyooka H."/>
            <person name="Smith D.R."/>
            <person name="Sparks H."/>
            <person name="Anderson J."/>
            <person name="Bakaric R."/>
            <person name="Luria V."/>
            <person name="Karger A."/>
            <person name="Kirschner M.W."/>
            <person name="Durand P.M."/>
            <person name="Michod R.E."/>
            <person name="Nozaki H."/>
            <person name="Olson B.J."/>
        </authorList>
    </citation>
    <scope>NUCLEOTIDE SEQUENCE [LARGE SCALE GENOMIC DNA]</scope>
    <source>
        <strain evidence="4">NIES-2863</strain>
    </source>
</reference>
<dbReference type="GO" id="GO:0000466">
    <property type="term" value="P:maturation of 5.8S rRNA from tricistronic rRNA transcript (SSU-rRNA, 5.8S rRNA, LSU-rRNA)"/>
    <property type="evidence" value="ECO:0007669"/>
    <property type="project" value="TreeGrafter"/>
</dbReference>
<evidence type="ECO:0000313" key="3">
    <source>
        <dbReference type="EMBL" id="KXZ40984.1"/>
    </source>
</evidence>
<comment type="caution">
    <text evidence="3">The sequence shown here is derived from an EMBL/GenBank/DDBJ whole genome shotgun (WGS) entry which is preliminary data.</text>
</comment>
<dbReference type="InterPro" id="IPR032436">
    <property type="entry name" value="URB1_C"/>
</dbReference>
<dbReference type="Pfam" id="PF16201">
    <property type="entry name" value="NopRA1"/>
    <property type="match status" value="1"/>
</dbReference>
<feature type="compositionally biased region" description="Low complexity" evidence="1">
    <location>
        <begin position="1"/>
        <end position="10"/>
    </location>
</feature>
<feature type="region of interest" description="Disordered" evidence="1">
    <location>
        <begin position="1"/>
        <end position="34"/>
    </location>
</feature>
<gene>
    <name evidence="3" type="ORF">GPECTOR_1052g328</name>
</gene>
<keyword evidence="4" id="KW-1185">Reference proteome</keyword>
<dbReference type="OrthoDB" id="72892at2759"/>
<protein>
    <recommendedName>
        <fullName evidence="2">URB1 C-terminal domain-containing protein</fullName>
    </recommendedName>
</protein>
<feature type="region of interest" description="Disordered" evidence="1">
    <location>
        <begin position="292"/>
        <end position="320"/>
    </location>
</feature>
<dbReference type="GO" id="GO:0000463">
    <property type="term" value="P:maturation of LSU-rRNA from tricistronic rRNA transcript (SSU-rRNA, 5.8S rRNA, LSU-rRNA)"/>
    <property type="evidence" value="ECO:0007669"/>
    <property type="project" value="TreeGrafter"/>
</dbReference>
<dbReference type="PANTHER" id="PTHR13500">
    <property type="entry name" value="NUCLEOLAR PRERIBOSOMAL-ASSOCIATED PROTEIN 1"/>
    <property type="match status" value="1"/>
</dbReference>
<dbReference type="AlphaFoldDB" id="A0A150FTP9"/>
<name>A0A150FTP9_GONPE</name>
<evidence type="ECO:0000256" key="1">
    <source>
        <dbReference type="SAM" id="MobiDB-lite"/>
    </source>
</evidence>
<accession>A0A150FTP9</accession>
<dbReference type="Proteomes" id="UP000075714">
    <property type="component" value="Unassembled WGS sequence"/>
</dbReference>
<dbReference type="EMBL" id="LSYV01001047">
    <property type="protein sequence ID" value="KXZ40984.1"/>
    <property type="molecule type" value="Genomic_DNA"/>
</dbReference>